<name>A0ABP7X4X7_9ACTN</name>
<dbReference type="SUPFAM" id="SSF53335">
    <property type="entry name" value="S-adenosyl-L-methionine-dependent methyltransferases"/>
    <property type="match status" value="1"/>
</dbReference>
<keyword evidence="8" id="KW-0949">S-adenosyl-L-methionine</keyword>
<evidence type="ECO:0000256" key="12">
    <source>
        <dbReference type="SAM" id="MobiDB-lite"/>
    </source>
</evidence>
<evidence type="ECO:0000256" key="7">
    <source>
        <dbReference type="ARBA" id="ARBA00022679"/>
    </source>
</evidence>
<dbReference type="PANTHER" id="PTHR11579:SF0">
    <property type="entry name" value="PROTEIN-L-ISOASPARTATE(D-ASPARTATE) O-METHYLTRANSFERASE"/>
    <property type="match status" value="1"/>
</dbReference>
<dbReference type="RefSeq" id="WP_344958848.1">
    <property type="nucleotide sequence ID" value="NZ_BAAAZG010000080.1"/>
</dbReference>
<dbReference type="Pfam" id="PF01135">
    <property type="entry name" value="PCMT"/>
    <property type="match status" value="1"/>
</dbReference>
<evidence type="ECO:0000256" key="5">
    <source>
        <dbReference type="ARBA" id="ARBA00022490"/>
    </source>
</evidence>
<keyword evidence="14" id="KW-1185">Reference proteome</keyword>
<comment type="similarity">
    <text evidence="2">Belongs to the methyltransferase superfamily. L-isoaspartyl/D-aspartyl protein methyltransferase family.</text>
</comment>
<evidence type="ECO:0000256" key="10">
    <source>
        <dbReference type="ARBA" id="ARBA00031323"/>
    </source>
</evidence>
<dbReference type="Proteomes" id="UP001500683">
    <property type="component" value="Unassembled WGS sequence"/>
</dbReference>
<protein>
    <recommendedName>
        <fullName evidence="4">Protein-L-isoaspartate O-methyltransferase</fullName>
        <ecNumber evidence="3">2.1.1.77</ecNumber>
    </recommendedName>
    <alternativeName>
        <fullName evidence="11">L-isoaspartyl protein carboxyl methyltransferase</fullName>
    </alternativeName>
    <alternativeName>
        <fullName evidence="9">Protein L-isoaspartyl methyltransferase</fullName>
    </alternativeName>
    <alternativeName>
        <fullName evidence="10">Protein-beta-aspartate methyltransferase</fullName>
    </alternativeName>
</protein>
<evidence type="ECO:0000256" key="1">
    <source>
        <dbReference type="ARBA" id="ARBA00004496"/>
    </source>
</evidence>
<evidence type="ECO:0000256" key="9">
    <source>
        <dbReference type="ARBA" id="ARBA00030757"/>
    </source>
</evidence>
<comment type="subcellular location">
    <subcellularLocation>
        <location evidence="1">Cytoplasm</location>
    </subcellularLocation>
</comment>
<keyword evidence="5" id="KW-0963">Cytoplasm</keyword>
<dbReference type="PANTHER" id="PTHR11579">
    <property type="entry name" value="PROTEIN-L-ISOASPARTATE O-METHYLTRANSFERASE"/>
    <property type="match status" value="1"/>
</dbReference>
<dbReference type="InterPro" id="IPR029063">
    <property type="entry name" value="SAM-dependent_MTases_sf"/>
</dbReference>
<feature type="compositionally biased region" description="Polar residues" evidence="12">
    <location>
        <begin position="1"/>
        <end position="13"/>
    </location>
</feature>
<evidence type="ECO:0000256" key="6">
    <source>
        <dbReference type="ARBA" id="ARBA00022603"/>
    </source>
</evidence>
<dbReference type="InterPro" id="IPR000682">
    <property type="entry name" value="PCMT"/>
</dbReference>
<dbReference type="CDD" id="cd02440">
    <property type="entry name" value="AdoMet_MTases"/>
    <property type="match status" value="1"/>
</dbReference>
<proteinExistence type="inferred from homology"/>
<dbReference type="GO" id="GO:0008168">
    <property type="term" value="F:methyltransferase activity"/>
    <property type="evidence" value="ECO:0007669"/>
    <property type="project" value="UniProtKB-KW"/>
</dbReference>
<evidence type="ECO:0000256" key="11">
    <source>
        <dbReference type="ARBA" id="ARBA00031350"/>
    </source>
</evidence>
<dbReference type="EMBL" id="BAAAZG010000080">
    <property type="protein sequence ID" value="GAA4104638.1"/>
    <property type="molecule type" value="Genomic_DNA"/>
</dbReference>
<feature type="compositionally biased region" description="Low complexity" evidence="12">
    <location>
        <begin position="14"/>
        <end position="24"/>
    </location>
</feature>
<evidence type="ECO:0000256" key="8">
    <source>
        <dbReference type="ARBA" id="ARBA00022691"/>
    </source>
</evidence>
<organism evidence="13 14">
    <name type="scientific">Actinomadura miaoliensis</name>
    <dbReference type="NCBI Taxonomy" id="430685"/>
    <lineage>
        <taxon>Bacteria</taxon>
        <taxon>Bacillati</taxon>
        <taxon>Actinomycetota</taxon>
        <taxon>Actinomycetes</taxon>
        <taxon>Streptosporangiales</taxon>
        <taxon>Thermomonosporaceae</taxon>
        <taxon>Actinomadura</taxon>
    </lineage>
</organism>
<sequence>MNTPTGRDQLTDQTTGPGHTAAPTGRLIDQLADRLAAAGDLTRPEWRQAMHAAPRHLFTPARAWCVPDGPGVAHTIDRAADPRGWWDGAYADAAIITQIADGDADPATGQGPWTSSLSAPGAVMTFLELLAPRPGDRVLEIGTGTGWTAALLSARLGDDRVTSVEVDPAVAEQAAANLRAAGFTPTLLTGEGEDGAPDGAPYDRVHVTCGVTTVPYAWVRQTRPGGVLVFPWMPEFAGGHKARLTVTGDGRAIGRFHGSASYMMLRAQRGPELQVPDEPAGVPGVEESVTLLDPRTVVGDSYGADVAIAGMLPDVMGAERSTRPHDDGSDGGEGRWCLILADTAGTSWACCRHRPGARERLVHQAGPRRLWDEVADAYLRWVSWGSPGRNRFGMTITATGQQVWRDDPTNTITAACPR</sequence>
<evidence type="ECO:0000256" key="3">
    <source>
        <dbReference type="ARBA" id="ARBA00011890"/>
    </source>
</evidence>
<dbReference type="EC" id="2.1.1.77" evidence="3"/>
<comment type="caution">
    <text evidence="13">The sequence shown here is derived from an EMBL/GenBank/DDBJ whole genome shotgun (WGS) entry which is preliminary data.</text>
</comment>
<dbReference type="Gene3D" id="3.40.50.150">
    <property type="entry name" value="Vaccinia Virus protein VP39"/>
    <property type="match status" value="1"/>
</dbReference>
<evidence type="ECO:0000313" key="13">
    <source>
        <dbReference type="EMBL" id="GAA4104638.1"/>
    </source>
</evidence>
<reference evidence="14" key="1">
    <citation type="journal article" date="2019" name="Int. J. Syst. Evol. Microbiol.">
        <title>The Global Catalogue of Microorganisms (GCM) 10K type strain sequencing project: providing services to taxonomists for standard genome sequencing and annotation.</title>
        <authorList>
            <consortium name="The Broad Institute Genomics Platform"/>
            <consortium name="The Broad Institute Genome Sequencing Center for Infectious Disease"/>
            <person name="Wu L."/>
            <person name="Ma J."/>
        </authorList>
    </citation>
    <scope>NUCLEOTIDE SEQUENCE [LARGE SCALE GENOMIC DNA]</scope>
    <source>
        <strain evidence="14">JCM 16702</strain>
    </source>
</reference>
<feature type="region of interest" description="Disordered" evidence="12">
    <location>
        <begin position="1"/>
        <end position="24"/>
    </location>
</feature>
<keyword evidence="7" id="KW-0808">Transferase</keyword>
<evidence type="ECO:0000313" key="14">
    <source>
        <dbReference type="Proteomes" id="UP001500683"/>
    </source>
</evidence>
<dbReference type="GO" id="GO:0032259">
    <property type="term" value="P:methylation"/>
    <property type="evidence" value="ECO:0007669"/>
    <property type="project" value="UniProtKB-KW"/>
</dbReference>
<gene>
    <name evidence="13" type="ORF">GCM10022214_84060</name>
</gene>
<evidence type="ECO:0000256" key="4">
    <source>
        <dbReference type="ARBA" id="ARBA00013346"/>
    </source>
</evidence>
<keyword evidence="6 13" id="KW-0489">Methyltransferase</keyword>
<evidence type="ECO:0000256" key="2">
    <source>
        <dbReference type="ARBA" id="ARBA00005369"/>
    </source>
</evidence>
<accession>A0ABP7X4X7</accession>